<sequence length="48" mass="5773">MRCLDDSKTYTQYCSDLMNDQIRNYLIVKDVVKEFQNDGKIIILSERR</sequence>
<name>A0AAP2UL11_CLOIN</name>
<comment type="caution">
    <text evidence="1">The sequence shown here is derived from an EMBL/GenBank/DDBJ whole genome shotgun (WGS) entry which is preliminary data.</text>
</comment>
<accession>A0AAP2UL11</accession>
<evidence type="ECO:0000313" key="2">
    <source>
        <dbReference type="Proteomes" id="UP001203972"/>
    </source>
</evidence>
<dbReference type="Proteomes" id="UP001203972">
    <property type="component" value="Unassembled WGS sequence"/>
</dbReference>
<reference evidence="1" key="1">
    <citation type="journal article" date="2022" name="Clin. Infect. Dis.">
        <title>Association between Clostridium innocuum and antibiotic-associated diarrhea in adults and children: A cross-sectional study and comparative genomics analysis.</title>
        <authorList>
            <person name="Cherny K.E."/>
            <person name="Muscat E.B."/>
            <person name="Balaji A."/>
            <person name="Mukherjee J."/>
            <person name="Ozer E.A."/>
            <person name="Angarone M.P."/>
            <person name="Hauser A.R."/>
            <person name="Sichel J.S."/>
            <person name="Amponsah E."/>
            <person name="Kociolek L.K."/>
        </authorList>
    </citation>
    <scope>NUCLEOTIDE SEQUENCE</scope>
    <source>
        <strain evidence="1">NU1-AC-029v</strain>
    </source>
</reference>
<protein>
    <submittedName>
        <fullName evidence="1">Uncharacterized protein</fullName>
    </submittedName>
</protein>
<organism evidence="1 2">
    <name type="scientific">Clostridium innocuum</name>
    <dbReference type="NCBI Taxonomy" id="1522"/>
    <lineage>
        <taxon>Bacteria</taxon>
        <taxon>Bacillati</taxon>
        <taxon>Bacillota</taxon>
        <taxon>Clostridia</taxon>
        <taxon>Eubacteriales</taxon>
        <taxon>Clostridiaceae</taxon>
        <taxon>Clostridium</taxon>
    </lineage>
</organism>
<dbReference type="AlphaFoldDB" id="A0AAP2UL11"/>
<gene>
    <name evidence="1" type="ORF">MKC95_02905</name>
</gene>
<evidence type="ECO:0000313" key="1">
    <source>
        <dbReference type="EMBL" id="MCR0231712.1"/>
    </source>
</evidence>
<proteinExistence type="predicted"/>
<dbReference type="EMBL" id="JAKTMA010000003">
    <property type="protein sequence ID" value="MCR0231712.1"/>
    <property type="molecule type" value="Genomic_DNA"/>
</dbReference>